<dbReference type="SUPFAM" id="SSF48179">
    <property type="entry name" value="6-phosphogluconate dehydrogenase C-terminal domain-like"/>
    <property type="match status" value="1"/>
</dbReference>
<evidence type="ECO:0000256" key="1">
    <source>
        <dbReference type="ARBA" id="ARBA00023002"/>
    </source>
</evidence>
<dbReference type="InterPro" id="IPR008927">
    <property type="entry name" value="6-PGluconate_DH-like_C_sf"/>
</dbReference>
<reference evidence="4" key="1">
    <citation type="journal article" date="2019" name="Int. J. Syst. Evol. Microbiol.">
        <title>The Global Catalogue of Microorganisms (GCM) 10K type strain sequencing project: providing services to taxonomists for standard genome sequencing and annotation.</title>
        <authorList>
            <consortium name="The Broad Institute Genomics Platform"/>
            <consortium name="The Broad Institute Genome Sequencing Center for Infectious Disease"/>
            <person name="Wu L."/>
            <person name="Ma J."/>
        </authorList>
    </citation>
    <scope>NUCLEOTIDE SEQUENCE [LARGE SCALE GENOMIC DNA]</scope>
    <source>
        <strain evidence="4">JCM 32226</strain>
    </source>
</reference>
<dbReference type="InterPro" id="IPR023214">
    <property type="entry name" value="HAD_sf"/>
</dbReference>
<dbReference type="InterPro" id="IPR036412">
    <property type="entry name" value="HAD-like_sf"/>
</dbReference>
<dbReference type="InterPro" id="IPR023198">
    <property type="entry name" value="PGP-like_dom2"/>
</dbReference>
<dbReference type="InterPro" id="IPR013328">
    <property type="entry name" value="6PGD_dom2"/>
</dbReference>
<comment type="caution">
    <text evidence="3">The sequence shown here is derived from an EMBL/GenBank/DDBJ whole genome shotgun (WGS) entry which is preliminary data.</text>
</comment>
<accession>A0ABP8QFW5</accession>
<dbReference type="SUPFAM" id="SSF56784">
    <property type="entry name" value="HAD-like"/>
    <property type="match status" value="1"/>
</dbReference>
<dbReference type="GO" id="GO:0016787">
    <property type="term" value="F:hydrolase activity"/>
    <property type="evidence" value="ECO:0007669"/>
    <property type="project" value="UniProtKB-KW"/>
</dbReference>
<keyword evidence="1" id="KW-0560">Oxidoreductase</keyword>
<evidence type="ECO:0000259" key="2">
    <source>
        <dbReference type="Pfam" id="PF08125"/>
    </source>
</evidence>
<dbReference type="InterPro" id="IPR041492">
    <property type="entry name" value="HAD_2"/>
</dbReference>
<name>A0ABP8QFW5_9GAMM</name>
<dbReference type="Gene3D" id="3.40.50.720">
    <property type="entry name" value="NAD(P)-binding Rossmann-like Domain"/>
    <property type="match status" value="1"/>
</dbReference>
<dbReference type="NCBIfam" id="NF046057">
    <property type="entry name" value="bifunc_MtlD"/>
    <property type="match status" value="1"/>
</dbReference>
<dbReference type="Gene3D" id="1.10.150.240">
    <property type="entry name" value="Putative phosphatase, domain 2"/>
    <property type="match status" value="1"/>
</dbReference>
<dbReference type="EMBL" id="BAABFC010000017">
    <property type="protein sequence ID" value="GAA4501800.1"/>
    <property type="molecule type" value="Genomic_DNA"/>
</dbReference>
<dbReference type="InterPro" id="IPR006439">
    <property type="entry name" value="HAD-SF_hydro_IA"/>
</dbReference>
<dbReference type="NCBIfam" id="TIGR01509">
    <property type="entry name" value="HAD-SF-IA-v3"/>
    <property type="match status" value="1"/>
</dbReference>
<dbReference type="InterPro" id="IPR013118">
    <property type="entry name" value="Mannitol_DH_C"/>
</dbReference>
<sequence length="732" mass="80587">MEILGKSISAAIFDMDGTMLDTERLRFVMLKQASAELSGQSMSEALLLDSLGLSAVRAEALAKALYGKAYPYAQIRARADELELEYVRQHGVPVKEGLIDVLERLKKNGILLAVATSSRRAIAQEYLQRGNLSKYFDAVVCGDEVSQGKPDPEIFVAAAERLTCPPEQCLMFEDSQNGLRAAIAAGGQPVYIKDIKDPDLCYRQQALFAGETLNDFLAELMPVTRRYPMPRLNERFPQSCNQLSVGIHGFGAMGGGYLSQVLSHWDGYTRPARIIGVTGNALLRNLVNAFGQFTVNYERLAFEQTIKRVELIDAADEAAILGMYRACPLVALCLPESALRQQADLLARALLARQAVAAGPLTLLIVLNKVRAGQFVRQQIQEALLRRVSQAEAEAALGQVYFCETVVNRMVSRLSKRALLKAIQHRLARLDETPALPAHADESTGASGTGASLSLPAITAVLGDLSAIQQRLARINLVLFHSEPDMPLYVSDASPLLARLRQVRVVADIASLQVIKNRLSNGTHAILAWFGSLLGYQTIGQAMGDERVQRLVERLLREEIQPLLRSRWPQHADYMADFIPAFVQRCRLSFKDPCARVGRDPIRKLQQGERVLATLALAQEQGLATPMLELGLAAGLLWALQGVEPADEEGRQLRQWYAQSGSLARLLSQRWQLAGKSVRFCGAEQGALLARLTDLQTEFEQQPERFFARPLAPSPQSLLTEPTQDTLVSVEG</sequence>
<proteinExistence type="predicted"/>
<evidence type="ECO:0000313" key="3">
    <source>
        <dbReference type="EMBL" id="GAA4501800.1"/>
    </source>
</evidence>
<dbReference type="Pfam" id="PF13419">
    <property type="entry name" value="HAD_2"/>
    <property type="match status" value="1"/>
</dbReference>
<dbReference type="SFLD" id="SFLDG01129">
    <property type="entry name" value="C1.5:_HAD__Beta-PGM__Phosphata"/>
    <property type="match status" value="1"/>
</dbReference>
<dbReference type="Proteomes" id="UP001501321">
    <property type="component" value="Unassembled WGS sequence"/>
</dbReference>
<dbReference type="NCBIfam" id="TIGR01549">
    <property type="entry name" value="HAD-SF-IA-v1"/>
    <property type="match status" value="1"/>
</dbReference>
<dbReference type="PANTHER" id="PTHR18901:SF38">
    <property type="entry name" value="PSEUDOURIDINE-5'-PHOSPHATASE"/>
    <property type="match status" value="1"/>
</dbReference>
<dbReference type="SFLD" id="SFLDS00003">
    <property type="entry name" value="Haloacid_Dehalogenase"/>
    <property type="match status" value="1"/>
</dbReference>
<feature type="domain" description="Mannitol dehydrogenase C-terminal" evidence="2">
    <location>
        <begin position="513"/>
        <end position="653"/>
    </location>
</feature>
<dbReference type="PANTHER" id="PTHR18901">
    <property type="entry name" value="2-DEOXYGLUCOSE-6-PHOSPHATE PHOSPHATASE 2"/>
    <property type="match status" value="1"/>
</dbReference>
<dbReference type="Gene3D" id="3.40.50.1000">
    <property type="entry name" value="HAD superfamily/HAD-like"/>
    <property type="match status" value="1"/>
</dbReference>
<organism evidence="3 4">
    <name type="scientific">Pseudaeromonas paramecii</name>
    <dbReference type="NCBI Taxonomy" id="2138166"/>
    <lineage>
        <taxon>Bacteria</taxon>
        <taxon>Pseudomonadati</taxon>
        <taxon>Pseudomonadota</taxon>
        <taxon>Gammaproteobacteria</taxon>
        <taxon>Aeromonadales</taxon>
        <taxon>Aeromonadaceae</taxon>
        <taxon>Pseudaeromonas</taxon>
    </lineage>
</organism>
<keyword evidence="4" id="KW-1185">Reference proteome</keyword>
<dbReference type="RefSeq" id="WP_345013713.1">
    <property type="nucleotide sequence ID" value="NZ_BAABFC010000017.1"/>
</dbReference>
<protein>
    <submittedName>
        <fullName evidence="3">HAD family hydrolase</fullName>
    </submittedName>
</protein>
<dbReference type="PRINTS" id="PR00413">
    <property type="entry name" value="HADHALOGNASE"/>
</dbReference>
<gene>
    <name evidence="3" type="ORF">GCM10023095_25540</name>
</gene>
<keyword evidence="3" id="KW-0378">Hydrolase</keyword>
<dbReference type="Gene3D" id="1.10.1040.10">
    <property type="entry name" value="N-(1-d-carboxylethyl)-l-norvaline Dehydrogenase, domain 2"/>
    <property type="match status" value="1"/>
</dbReference>
<evidence type="ECO:0000313" key="4">
    <source>
        <dbReference type="Proteomes" id="UP001501321"/>
    </source>
</evidence>
<dbReference type="Pfam" id="PF08125">
    <property type="entry name" value="Mannitol_dh_C"/>
    <property type="match status" value="1"/>
</dbReference>